<dbReference type="InterPro" id="IPR035986">
    <property type="entry name" value="PKD_dom_sf"/>
</dbReference>
<feature type="signal peptide" evidence="11">
    <location>
        <begin position="1"/>
        <end position="23"/>
    </location>
</feature>
<keyword evidence="4" id="KW-0645">Protease</keyword>
<dbReference type="Pfam" id="PF04151">
    <property type="entry name" value="PPC"/>
    <property type="match status" value="1"/>
</dbReference>
<keyword evidence="7" id="KW-0378">Hydrolase</keyword>
<dbReference type="RefSeq" id="WP_214506287.1">
    <property type="nucleotide sequence ID" value="NZ_JAHEPS010000002.1"/>
</dbReference>
<keyword evidence="8" id="KW-0862">Zinc</keyword>
<comment type="cofactor">
    <cofactor evidence="1">
        <name>Ca(2+)</name>
        <dbReference type="ChEBI" id="CHEBI:29108"/>
    </cofactor>
</comment>
<evidence type="ECO:0000256" key="7">
    <source>
        <dbReference type="ARBA" id="ARBA00022801"/>
    </source>
</evidence>
<dbReference type="EMBL" id="JAHEPS010000002">
    <property type="protein sequence ID" value="MBT1444077.1"/>
    <property type="molecule type" value="Genomic_DNA"/>
</dbReference>
<protein>
    <submittedName>
        <fullName evidence="13">M4 family metallopeptidase</fullName>
    </submittedName>
</protein>
<dbReference type="Gene3D" id="2.60.120.380">
    <property type="match status" value="1"/>
</dbReference>
<dbReference type="Gene3D" id="2.60.40.10">
    <property type="entry name" value="Immunoglobulins"/>
    <property type="match status" value="1"/>
</dbReference>
<dbReference type="Gene3D" id="3.10.450.40">
    <property type="match status" value="1"/>
</dbReference>
<dbReference type="InterPro" id="IPR013856">
    <property type="entry name" value="Peptidase_M4_domain"/>
</dbReference>
<dbReference type="InterPro" id="IPR027268">
    <property type="entry name" value="Peptidase_M4/M1_CTD_sf"/>
</dbReference>
<evidence type="ECO:0000313" key="14">
    <source>
        <dbReference type="Proteomes" id="UP001195903"/>
    </source>
</evidence>
<dbReference type="InterPro" id="IPR000601">
    <property type="entry name" value="PKD_dom"/>
</dbReference>
<dbReference type="InterPro" id="IPR022409">
    <property type="entry name" value="PKD/Chitinase_dom"/>
</dbReference>
<reference evidence="13 14" key="1">
    <citation type="submission" date="2021-05" db="EMBL/GenBank/DDBJ databases">
        <title>Shewanella sp. JM162201.</title>
        <authorList>
            <person name="Xu S."/>
            <person name="Li A."/>
        </authorList>
    </citation>
    <scope>NUCLEOTIDE SEQUENCE [LARGE SCALE GENOMIC DNA]</scope>
    <source>
        <strain evidence="13 14">JM162201</strain>
    </source>
</reference>
<evidence type="ECO:0000256" key="6">
    <source>
        <dbReference type="ARBA" id="ARBA00022729"/>
    </source>
</evidence>
<evidence type="ECO:0000313" key="13">
    <source>
        <dbReference type="EMBL" id="MBT1444077.1"/>
    </source>
</evidence>
<accession>A0ABS5V2M6</accession>
<evidence type="ECO:0000256" key="8">
    <source>
        <dbReference type="ARBA" id="ARBA00022833"/>
    </source>
</evidence>
<dbReference type="InterPro" id="IPR013783">
    <property type="entry name" value="Ig-like_fold"/>
</dbReference>
<dbReference type="PROSITE" id="PS50093">
    <property type="entry name" value="PKD"/>
    <property type="match status" value="1"/>
</dbReference>
<sequence length="775" mass="82404">MRKQQLSLLFIAISATLGTSAHAANVVDVSKLRHTASGDIGSVLQLAPGYEFRTAKKLDLGKGKQKERLQQYFHGVPVQGFSVAADRSVMGSYSNLKGLMLTEINKDASFAKPSLSKARALEIAKAAKGGHGLKAGKTRNDSAEPWIILYGKDKEPRLVYITSYVVDGAAPSRPFTIVDAHSGEVLDRWEGLTHAATGTGPGGNVKTGQYEYGTQYGYLDVEVNGDTCTMNNANVKTVNLNHGTSGNTAFSYTCPRNTVKEINGAYSPLNDAHYFGGVVYDMYSQWYNTAPLSFQLTMRVHYSNNYENAFWDGSAMTFGDGGNTFHPLVSLDVSAHEVSHGFTEQNSSLVYAGQSGGMNEAFSDMAGEAAEFFMRGTNDWLVGADIFKGNGALRYMADPTLDGISIGHINDYVDGIDVHHSSGIFNKAFYTLATTPGWDTRKAFELFVIANQVYWTANSLFHEGACGVKNAATDKGYSTADVDAAFAAVGITPCEVPPPPPAPDAEALDNGVAVSVSGATGSKQYWTLEVPAGASNLAFNLSGGSGDADMYVKFGSYPSTTDYDCRPYKNGNNESCPISTAQAGTYWVMLRGYSNYSGATLVGSYEGGSGEPNQAPVSDFSAANTGALYNFTSTATDADGNVVAWSWDFGDGETGSGESVSHQYLVSGSYTVTLTVTDDDGATGAASQVFNVEVPAAEIDLSVNKVTRSRRGSARVGLEWTGNSASYSVLRNGVLVGTTSASSFVDRFDTPVGVSYTYQVCNAEGGCSDIENVSF</sequence>
<proteinExistence type="inferred from homology"/>
<dbReference type="Gene3D" id="3.10.170.10">
    <property type="match status" value="1"/>
</dbReference>
<dbReference type="InterPro" id="IPR007280">
    <property type="entry name" value="Peptidase_C_arc/bac"/>
</dbReference>
<evidence type="ECO:0000256" key="1">
    <source>
        <dbReference type="ARBA" id="ARBA00001913"/>
    </source>
</evidence>
<evidence type="ECO:0000256" key="5">
    <source>
        <dbReference type="ARBA" id="ARBA00022723"/>
    </source>
</evidence>
<dbReference type="InterPro" id="IPR025711">
    <property type="entry name" value="PepSY"/>
</dbReference>
<organism evidence="13 14">
    <name type="scientific">Shewanella jiangmenensis</name>
    <dbReference type="NCBI Taxonomy" id="2837387"/>
    <lineage>
        <taxon>Bacteria</taxon>
        <taxon>Pseudomonadati</taxon>
        <taxon>Pseudomonadota</taxon>
        <taxon>Gammaproteobacteria</taxon>
        <taxon>Alteromonadales</taxon>
        <taxon>Shewanellaceae</taxon>
        <taxon>Shewanella</taxon>
    </lineage>
</organism>
<evidence type="ECO:0000256" key="10">
    <source>
        <dbReference type="ARBA" id="ARBA00023145"/>
    </source>
</evidence>
<dbReference type="PRINTS" id="PR00730">
    <property type="entry name" value="THERMOLYSIN"/>
</dbReference>
<comment type="similarity">
    <text evidence="3">Belongs to the peptidase M4 family.</text>
</comment>
<evidence type="ECO:0000256" key="9">
    <source>
        <dbReference type="ARBA" id="ARBA00023049"/>
    </source>
</evidence>
<keyword evidence="6 11" id="KW-0732">Signal</keyword>
<dbReference type="CDD" id="cd09597">
    <property type="entry name" value="M4_TLP"/>
    <property type="match status" value="1"/>
</dbReference>
<dbReference type="InterPro" id="IPR050728">
    <property type="entry name" value="Zinc_Metalloprotease_M4"/>
</dbReference>
<keyword evidence="14" id="KW-1185">Reference proteome</keyword>
<gene>
    <name evidence="13" type="ORF">KJI95_06010</name>
</gene>
<dbReference type="InterPro" id="IPR001570">
    <property type="entry name" value="Peptidase_M4_C_domain"/>
</dbReference>
<evidence type="ECO:0000256" key="2">
    <source>
        <dbReference type="ARBA" id="ARBA00001947"/>
    </source>
</evidence>
<dbReference type="Pfam" id="PF02868">
    <property type="entry name" value="Peptidase_M4_C"/>
    <property type="match status" value="1"/>
</dbReference>
<dbReference type="Gene3D" id="1.10.390.10">
    <property type="entry name" value="Neutral Protease Domain 2"/>
    <property type="match status" value="1"/>
</dbReference>
<dbReference type="Gene3D" id="3.10.450.490">
    <property type="match status" value="1"/>
</dbReference>
<dbReference type="PANTHER" id="PTHR33794:SF1">
    <property type="entry name" value="BACILLOLYSIN"/>
    <property type="match status" value="1"/>
</dbReference>
<name>A0ABS5V2M6_9GAMM</name>
<dbReference type="Pfam" id="PF18911">
    <property type="entry name" value="PKD_4"/>
    <property type="match status" value="1"/>
</dbReference>
<feature type="domain" description="PKD" evidence="12">
    <location>
        <begin position="612"/>
        <end position="699"/>
    </location>
</feature>
<dbReference type="Pfam" id="PF03413">
    <property type="entry name" value="PepSY"/>
    <property type="match status" value="1"/>
</dbReference>
<keyword evidence="9" id="KW-0482">Metalloprotease</keyword>
<dbReference type="InterPro" id="IPR023612">
    <property type="entry name" value="Peptidase_M4"/>
</dbReference>
<dbReference type="Proteomes" id="UP001195903">
    <property type="component" value="Unassembled WGS sequence"/>
</dbReference>
<feature type="chain" id="PRO_5046739360" evidence="11">
    <location>
        <begin position="24"/>
        <end position="775"/>
    </location>
</feature>
<evidence type="ECO:0000259" key="12">
    <source>
        <dbReference type="PROSITE" id="PS50093"/>
    </source>
</evidence>
<evidence type="ECO:0000256" key="11">
    <source>
        <dbReference type="SAM" id="SignalP"/>
    </source>
</evidence>
<dbReference type="CDD" id="cd00146">
    <property type="entry name" value="PKD"/>
    <property type="match status" value="1"/>
</dbReference>
<dbReference type="Pfam" id="PF01447">
    <property type="entry name" value="Peptidase_M4"/>
    <property type="match status" value="1"/>
</dbReference>
<dbReference type="SMART" id="SM00089">
    <property type="entry name" value="PKD"/>
    <property type="match status" value="1"/>
</dbReference>
<evidence type="ECO:0000256" key="3">
    <source>
        <dbReference type="ARBA" id="ARBA00009388"/>
    </source>
</evidence>
<dbReference type="SUPFAM" id="SSF49299">
    <property type="entry name" value="PKD domain"/>
    <property type="match status" value="1"/>
</dbReference>
<dbReference type="PANTHER" id="PTHR33794">
    <property type="entry name" value="BACILLOLYSIN"/>
    <property type="match status" value="1"/>
</dbReference>
<keyword evidence="10" id="KW-0865">Zymogen</keyword>
<evidence type="ECO:0000256" key="4">
    <source>
        <dbReference type="ARBA" id="ARBA00022670"/>
    </source>
</evidence>
<comment type="caution">
    <text evidence="13">The sequence shown here is derived from an EMBL/GenBank/DDBJ whole genome shotgun (WGS) entry which is preliminary data.</text>
</comment>
<comment type="cofactor">
    <cofactor evidence="2">
        <name>Zn(2+)</name>
        <dbReference type="ChEBI" id="CHEBI:29105"/>
    </cofactor>
</comment>
<dbReference type="SUPFAM" id="SSF55486">
    <property type="entry name" value="Metalloproteases ('zincins'), catalytic domain"/>
    <property type="match status" value="1"/>
</dbReference>
<keyword evidence="5" id="KW-0479">Metal-binding</keyword>